<comment type="caution">
    <text evidence="3">The sequence shown here is derived from an EMBL/GenBank/DDBJ whole genome shotgun (WGS) entry which is preliminary data.</text>
</comment>
<feature type="signal peptide" evidence="1">
    <location>
        <begin position="1"/>
        <end position="22"/>
    </location>
</feature>
<protein>
    <submittedName>
        <fullName evidence="3">Alpha/Beta hydrolase protein</fullName>
    </submittedName>
</protein>
<dbReference type="SUPFAM" id="SSF53474">
    <property type="entry name" value="alpha/beta-Hydrolases"/>
    <property type="match status" value="1"/>
</dbReference>
<dbReference type="AlphaFoldDB" id="A0AAN6Y3N2"/>
<gene>
    <name evidence="3" type="ORF">QBC37DRAFT_474846</name>
</gene>
<dbReference type="Gene3D" id="3.40.50.1820">
    <property type="entry name" value="alpha/beta hydrolase"/>
    <property type="match status" value="1"/>
</dbReference>
<keyword evidence="3" id="KW-0378">Hydrolase</keyword>
<accession>A0AAN6Y3N2</accession>
<sequence>MMMLNLSAALGLLAFIPITVNASPAITNNCIELLVPVPVKATNIEYDIPRVHDTISAVNWAVNVTTWSNKNYAARIIRNVTISQTFNIHAKLCVPSVATSKSSTIQLLTAGNGFDKRYWDVEVNPSKYNYIDAAISKGYSVLAYDKLGCGKSDKPDGYTMVQVPSEVEILASLTRIVRSGKLLSASEILSNIKSTELLKKFNVRPKKVLQIGHSYGSVLIQALLAKYGDELADGAILTGFLVSSQATANNVAHFDHDYAAESDSSRFGRYGPGYIVLVKATLQKLFFRGTSAGFEKKLLDYTEKIKQPETVGVYGSEGTLSFSPAAGYSGPVMTMAGEFDYPLCNGDCKGAYEANYTMGLFPAGTNNFTFHLVPETGHALTLAKSAAETAQKMLDYLEDNGL</sequence>
<evidence type="ECO:0000259" key="2">
    <source>
        <dbReference type="Pfam" id="PF12697"/>
    </source>
</evidence>
<dbReference type="InterPro" id="IPR029058">
    <property type="entry name" value="AB_hydrolase_fold"/>
</dbReference>
<name>A0AAN6Y3N2_9PEZI</name>
<keyword evidence="1" id="KW-0732">Signal</keyword>
<dbReference type="Proteomes" id="UP001301769">
    <property type="component" value="Unassembled WGS sequence"/>
</dbReference>
<feature type="domain" description="AB hydrolase-1" evidence="2">
    <location>
        <begin position="108"/>
        <end position="382"/>
    </location>
</feature>
<organism evidence="3 4">
    <name type="scientific">Rhypophila decipiens</name>
    <dbReference type="NCBI Taxonomy" id="261697"/>
    <lineage>
        <taxon>Eukaryota</taxon>
        <taxon>Fungi</taxon>
        <taxon>Dikarya</taxon>
        <taxon>Ascomycota</taxon>
        <taxon>Pezizomycotina</taxon>
        <taxon>Sordariomycetes</taxon>
        <taxon>Sordariomycetidae</taxon>
        <taxon>Sordariales</taxon>
        <taxon>Naviculisporaceae</taxon>
        <taxon>Rhypophila</taxon>
    </lineage>
</organism>
<evidence type="ECO:0000313" key="3">
    <source>
        <dbReference type="EMBL" id="KAK4210781.1"/>
    </source>
</evidence>
<reference evidence="3" key="1">
    <citation type="journal article" date="2023" name="Mol. Phylogenet. Evol.">
        <title>Genome-scale phylogeny and comparative genomics of the fungal order Sordariales.</title>
        <authorList>
            <person name="Hensen N."/>
            <person name="Bonometti L."/>
            <person name="Westerberg I."/>
            <person name="Brannstrom I.O."/>
            <person name="Guillou S."/>
            <person name="Cros-Aarteil S."/>
            <person name="Calhoun S."/>
            <person name="Haridas S."/>
            <person name="Kuo A."/>
            <person name="Mondo S."/>
            <person name="Pangilinan J."/>
            <person name="Riley R."/>
            <person name="LaButti K."/>
            <person name="Andreopoulos B."/>
            <person name="Lipzen A."/>
            <person name="Chen C."/>
            <person name="Yan M."/>
            <person name="Daum C."/>
            <person name="Ng V."/>
            <person name="Clum A."/>
            <person name="Steindorff A."/>
            <person name="Ohm R.A."/>
            <person name="Martin F."/>
            <person name="Silar P."/>
            <person name="Natvig D.O."/>
            <person name="Lalanne C."/>
            <person name="Gautier V."/>
            <person name="Ament-Velasquez S.L."/>
            <person name="Kruys A."/>
            <person name="Hutchinson M.I."/>
            <person name="Powell A.J."/>
            <person name="Barry K."/>
            <person name="Miller A.N."/>
            <person name="Grigoriev I.V."/>
            <person name="Debuchy R."/>
            <person name="Gladieux P."/>
            <person name="Hiltunen Thoren M."/>
            <person name="Johannesson H."/>
        </authorList>
    </citation>
    <scope>NUCLEOTIDE SEQUENCE</scope>
    <source>
        <strain evidence="3">PSN293</strain>
    </source>
</reference>
<keyword evidence="4" id="KW-1185">Reference proteome</keyword>
<proteinExistence type="predicted"/>
<dbReference type="InterPro" id="IPR000073">
    <property type="entry name" value="AB_hydrolase_1"/>
</dbReference>
<dbReference type="EMBL" id="MU858166">
    <property type="protein sequence ID" value="KAK4210781.1"/>
    <property type="molecule type" value="Genomic_DNA"/>
</dbReference>
<evidence type="ECO:0000313" key="4">
    <source>
        <dbReference type="Proteomes" id="UP001301769"/>
    </source>
</evidence>
<dbReference type="GO" id="GO:0016787">
    <property type="term" value="F:hydrolase activity"/>
    <property type="evidence" value="ECO:0007669"/>
    <property type="project" value="UniProtKB-KW"/>
</dbReference>
<dbReference type="Pfam" id="PF12697">
    <property type="entry name" value="Abhydrolase_6"/>
    <property type="match status" value="1"/>
</dbReference>
<evidence type="ECO:0000256" key="1">
    <source>
        <dbReference type="SAM" id="SignalP"/>
    </source>
</evidence>
<feature type="chain" id="PRO_5043028997" evidence="1">
    <location>
        <begin position="23"/>
        <end position="402"/>
    </location>
</feature>
<reference evidence="3" key="2">
    <citation type="submission" date="2023-05" db="EMBL/GenBank/DDBJ databases">
        <authorList>
            <consortium name="Lawrence Berkeley National Laboratory"/>
            <person name="Steindorff A."/>
            <person name="Hensen N."/>
            <person name="Bonometti L."/>
            <person name="Westerberg I."/>
            <person name="Brannstrom I.O."/>
            <person name="Guillou S."/>
            <person name="Cros-Aarteil S."/>
            <person name="Calhoun S."/>
            <person name="Haridas S."/>
            <person name="Kuo A."/>
            <person name="Mondo S."/>
            <person name="Pangilinan J."/>
            <person name="Riley R."/>
            <person name="Labutti K."/>
            <person name="Andreopoulos B."/>
            <person name="Lipzen A."/>
            <person name="Chen C."/>
            <person name="Yanf M."/>
            <person name="Daum C."/>
            <person name="Ng V."/>
            <person name="Clum A."/>
            <person name="Ohm R."/>
            <person name="Martin F."/>
            <person name="Silar P."/>
            <person name="Natvig D."/>
            <person name="Lalanne C."/>
            <person name="Gautier V."/>
            <person name="Ament-Velasquez S.L."/>
            <person name="Kruys A."/>
            <person name="Hutchinson M.I."/>
            <person name="Powell A.J."/>
            <person name="Barry K."/>
            <person name="Miller A.N."/>
            <person name="Grigoriev I.V."/>
            <person name="Debuchy R."/>
            <person name="Gladieux P."/>
            <person name="Thoren M.H."/>
            <person name="Johannesson H."/>
        </authorList>
    </citation>
    <scope>NUCLEOTIDE SEQUENCE</scope>
    <source>
        <strain evidence="3">PSN293</strain>
    </source>
</reference>